<evidence type="ECO:0000313" key="3">
    <source>
        <dbReference type="Proteomes" id="UP000518752"/>
    </source>
</evidence>
<reference evidence="2 3" key="1">
    <citation type="journal article" date="2020" name="ISME J.">
        <title>Uncovering the hidden diversity of litter-decomposition mechanisms in mushroom-forming fungi.</title>
        <authorList>
            <person name="Floudas D."/>
            <person name="Bentzer J."/>
            <person name="Ahren D."/>
            <person name="Johansson T."/>
            <person name="Persson P."/>
            <person name="Tunlid A."/>
        </authorList>
    </citation>
    <scope>NUCLEOTIDE SEQUENCE [LARGE SCALE GENOMIC DNA]</scope>
    <source>
        <strain evidence="2 3">CBS 406.79</strain>
    </source>
</reference>
<feature type="region of interest" description="Disordered" evidence="1">
    <location>
        <begin position="331"/>
        <end position="388"/>
    </location>
</feature>
<keyword evidence="3" id="KW-1185">Reference proteome</keyword>
<feature type="compositionally biased region" description="Acidic residues" evidence="1">
    <location>
        <begin position="352"/>
        <end position="369"/>
    </location>
</feature>
<dbReference type="Proteomes" id="UP000518752">
    <property type="component" value="Unassembled WGS sequence"/>
</dbReference>
<name>A0A8H5HH52_9AGAR</name>
<comment type="caution">
    <text evidence="2">The sequence shown here is derived from an EMBL/GenBank/DDBJ whole genome shotgun (WGS) entry which is preliminary data.</text>
</comment>
<evidence type="ECO:0000313" key="2">
    <source>
        <dbReference type="EMBL" id="KAF5383323.1"/>
    </source>
</evidence>
<feature type="compositionally biased region" description="Basic and acidic residues" evidence="1">
    <location>
        <begin position="331"/>
        <end position="348"/>
    </location>
</feature>
<evidence type="ECO:0000256" key="1">
    <source>
        <dbReference type="SAM" id="MobiDB-lite"/>
    </source>
</evidence>
<dbReference type="OrthoDB" id="3011417at2759"/>
<dbReference type="AlphaFoldDB" id="A0A8H5HH52"/>
<gene>
    <name evidence="2" type="ORF">D9757_008428</name>
</gene>
<accession>A0A8H5HH52</accession>
<dbReference type="EMBL" id="JAACJN010000048">
    <property type="protein sequence ID" value="KAF5383323.1"/>
    <property type="molecule type" value="Genomic_DNA"/>
</dbReference>
<protein>
    <submittedName>
        <fullName evidence="2">Uncharacterized protein</fullName>
    </submittedName>
</protein>
<sequence>MGFEIEDLPLTGGTLEDRILALKIPVRGPVSTTKNAVTRPSDTTNGHARTHLRRLYWGKNFIDRLLLYTDSKRPNVLPNVFRAADCPNKSPLPSFASIMPVLSQISNQEANQARAKEHEAFLTSNASVGDEVSNKITSLINLYLRTRHQNTSSVTPRIPQDTAAIRASFKDSSGNNLPNHNVFSPLWLRPAPALHKEIANTRNSKSGLTDWCLVAYPDGRPRSQVASIQAFDFWNYSTPDMKFIYSGHPSIIDKRNFFRGSRFGVFNDAVANKLLRQLSASIHALQCPIGFFTNMEVGFFYMPYNGEDADNIIARAPAKLGDRIPRLGVERLADKNGKGANITDRDGSASESDQDSDDPDDDPGTDEDSEQRLNTNEESEQIEAVHDRARSVKVKFDIEPERGGRQSLRDQKEHGEEDKPILYQERGLILSSLIGYDDPDLLRCIQAMSYIGIDSLKWTATGELEGQEQPLVSMLTPVDELVLITNGYNM</sequence>
<proteinExistence type="predicted"/>
<organism evidence="2 3">
    <name type="scientific">Collybiopsis confluens</name>
    <dbReference type="NCBI Taxonomy" id="2823264"/>
    <lineage>
        <taxon>Eukaryota</taxon>
        <taxon>Fungi</taxon>
        <taxon>Dikarya</taxon>
        <taxon>Basidiomycota</taxon>
        <taxon>Agaricomycotina</taxon>
        <taxon>Agaricomycetes</taxon>
        <taxon>Agaricomycetidae</taxon>
        <taxon>Agaricales</taxon>
        <taxon>Marasmiineae</taxon>
        <taxon>Omphalotaceae</taxon>
        <taxon>Collybiopsis</taxon>
    </lineage>
</organism>